<dbReference type="GO" id="GO:0055088">
    <property type="term" value="P:lipid homeostasis"/>
    <property type="evidence" value="ECO:0007669"/>
    <property type="project" value="TreeGrafter"/>
</dbReference>
<reference evidence="4" key="1">
    <citation type="submission" date="2021-04" db="EMBL/GenBank/DDBJ databases">
        <authorList>
            <consortium name="Molecular Ecology Group"/>
        </authorList>
    </citation>
    <scope>NUCLEOTIDE SEQUENCE</scope>
</reference>
<evidence type="ECO:0000313" key="4">
    <source>
        <dbReference type="EMBL" id="CAG5115789.1"/>
    </source>
</evidence>
<keyword evidence="5" id="KW-1185">Reference proteome</keyword>
<dbReference type="EMBL" id="CAJHNH020000165">
    <property type="protein sequence ID" value="CAG5115789.1"/>
    <property type="molecule type" value="Genomic_DNA"/>
</dbReference>
<keyword evidence="2" id="KW-0732">Signal</keyword>
<gene>
    <name evidence="4" type="ORF">CUNI_LOCUS1347</name>
</gene>
<dbReference type="PANTHER" id="PTHR43173:SF19">
    <property type="entry name" value="AARF DOMAIN-CONTAINING PROTEIN KINASE 1"/>
    <property type="match status" value="1"/>
</dbReference>
<feature type="signal peptide" evidence="2">
    <location>
        <begin position="1"/>
        <end position="23"/>
    </location>
</feature>
<comment type="caution">
    <text evidence="4">The sequence shown here is derived from an EMBL/GenBank/DDBJ whole genome shotgun (WGS) entry which is preliminary data.</text>
</comment>
<dbReference type="Pfam" id="PF03109">
    <property type="entry name" value="ABC1"/>
    <property type="match status" value="1"/>
</dbReference>
<dbReference type="SUPFAM" id="SSF56112">
    <property type="entry name" value="Protein kinase-like (PK-like)"/>
    <property type="match status" value="1"/>
</dbReference>
<organism evidence="4 5">
    <name type="scientific">Candidula unifasciata</name>
    <dbReference type="NCBI Taxonomy" id="100452"/>
    <lineage>
        <taxon>Eukaryota</taxon>
        <taxon>Metazoa</taxon>
        <taxon>Spiralia</taxon>
        <taxon>Lophotrochozoa</taxon>
        <taxon>Mollusca</taxon>
        <taxon>Gastropoda</taxon>
        <taxon>Heterobranchia</taxon>
        <taxon>Euthyneura</taxon>
        <taxon>Panpulmonata</taxon>
        <taxon>Eupulmonata</taxon>
        <taxon>Stylommatophora</taxon>
        <taxon>Helicina</taxon>
        <taxon>Helicoidea</taxon>
        <taxon>Geomitridae</taxon>
        <taxon>Candidula</taxon>
    </lineage>
</organism>
<evidence type="ECO:0000313" key="5">
    <source>
        <dbReference type="Proteomes" id="UP000678393"/>
    </source>
</evidence>
<evidence type="ECO:0000256" key="1">
    <source>
        <dbReference type="ARBA" id="ARBA00009670"/>
    </source>
</evidence>
<protein>
    <recommendedName>
        <fullName evidence="3">Protein kinase domain-containing protein</fullName>
    </recommendedName>
</protein>
<dbReference type="InterPro" id="IPR045307">
    <property type="entry name" value="ADCK1_dom"/>
</dbReference>
<dbReference type="GO" id="GO:0007005">
    <property type="term" value="P:mitochondrion organization"/>
    <property type="evidence" value="ECO:0007669"/>
    <property type="project" value="TreeGrafter"/>
</dbReference>
<feature type="domain" description="Protein kinase" evidence="3">
    <location>
        <begin position="146"/>
        <end position="455"/>
    </location>
</feature>
<dbReference type="InterPro" id="IPR004147">
    <property type="entry name" value="ABC1_dom"/>
</dbReference>
<sequence>MVVRLLTKLTLVASGFTAGAVYADTHYDANSFGVVRFGRAAITTIRIAADYKLFFHKYEKSHPEYAERMHNLHLASALRLRTMCCKNGGVFIKVGQHLGSLEYLLPKEYVDTMKVLYDQAPRSDLEELKSVIREDLGQQVEDMFVEFDPEPLGAASLAQVHKAKLADGQIVAVKIQHPKVKARSTADIRTMEVLVHAAGWLFPEFAYVWLAEETKRNLPVELDFLNEGRNCERIAKILSKFKFLKVPKVFWELSSDRVLTMEFCDGGKVNDVDYMKEHNISVNQVTERLGHLYSEMIFVKGYVHCDPHPGNVLVKNTKDGPQIILLDHGLYQTLTDDFRVHYSKMWMAMINADTEGMKTHATALNVGDLYILFACMLTARSWESLQAGIDKRDLTNEEQQYIREGIGHYLVDISSILGKVPRQMLLLLKTNDVLRGIEASLKSRPSSATFIHMSRCCIKAVTEWELKCCSDWRCYIKTKFRQHVQLARISLYSLYLWFLSSPLGVIIKHHHSPFKAS</sequence>
<dbReference type="Gene3D" id="1.10.510.10">
    <property type="entry name" value="Transferase(Phosphotransferase) domain 1"/>
    <property type="match status" value="1"/>
</dbReference>
<name>A0A8S3YEW2_9EUPU</name>
<dbReference type="Proteomes" id="UP000678393">
    <property type="component" value="Unassembled WGS sequence"/>
</dbReference>
<evidence type="ECO:0000259" key="3">
    <source>
        <dbReference type="PROSITE" id="PS50011"/>
    </source>
</evidence>
<dbReference type="InterPro" id="IPR011009">
    <property type="entry name" value="Kinase-like_dom_sf"/>
</dbReference>
<proteinExistence type="inferred from homology"/>
<dbReference type="PANTHER" id="PTHR43173">
    <property type="entry name" value="ABC1 FAMILY PROTEIN"/>
    <property type="match status" value="1"/>
</dbReference>
<dbReference type="SMART" id="SM00220">
    <property type="entry name" value="S_TKc"/>
    <property type="match status" value="1"/>
</dbReference>
<dbReference type="InterPro" id="IPR000719">
    <property type="entry name" value="Prot_kinase_dom"/>
</dbReference>
<dbReference type="GO" id="GO:0005743">
    <property type="term" value="C:mitochondrial inner membrane"/>
    <property type="evidence" value="ECO:0007669"/>
    <property type="project" value="TreeGrafter"/>
</dbReference>
<accession>A0A8S3YEW2</accession>
<evidence type="ECO:0000256" key="2">
    <source>
        <dbReference type="SAM" id="SignalP"/>
    </source>
</evidence>
<dbReference type="GO" id="GO:0004672">
    <property type="term" value="F:protein kinase activity"/>
    <property type="evidence" value="ECO:0007669"/>
    <property type="project" value="InterPro"/>
</dbReference>
<dbReference type="CDD" id="cd13969">
    <property type="entry name" value="ADCK1-like"/>
    <property type="match status" value="1"/>
</dbReference>
<dbReference type="GO" id="GO:0005524">
    <property type="term" value="F:ATP binding"/>
    <property type="evidence" value="ECO:0007669"/>
    <property type="project" value="InterPro"/>
</dbReference>
<comment type="similarity">
    <text evidence="1">Belongs to the protein kinase superfamily. ADCK protein kinase family.</text>
</comment>
<feature type="chain" id="PRO_5035861594" description="Protein kinase domain-containing protein" evidence="2">
    <location>
        <begin position="24"/>
        <end position="517"/>
    </location>
</feature>
<dbReference type="PROSITE" id="PS50011">
    <property type="entry name" value="PROTEIN_KINASE_DOM"/>
    <property type="match status" value="1"/>
</dbReference>
<dbReference type="OrthoDB" id="427480at2759"/>
<dbReference type="AlphaFoldDB" id="A0A8S3YEW2"/>
<dbReference type="InterPro" id="IPR051130">
    <property type="entry name" value="Mito_struct-func_regulator"/>
</dbReference>